<evidence type="ECO:0000313" key="24">
    <source>
        <dbReference type="Proteomes" id="UP000435985"/>
    </source>
</evidence>
<organism evidence="16 26">
    <name type="scientific">Bacteroides ovatus</name>
    <dbReference type="NCBI Taxonomy" id="28116"/>
    <lineage>
        <taxon>Bacteria</taxon>
        <taxon>Pseudomonadati</taxon>
        <taxon>Bacteroidota</taxon>
        <taxon>Bacteroidia</taxon>
        <taxon>Bacteroidales</taxon>
        <taxon>Bacteroidaceae</taxon>
        <taxon>Bacteroides</taxon>
    </lineage>
</organism>
<dbReference type="GO" id="GO:0051539">
    <property type="term" value="F:4 iron, 4 sulfur cluster binding"/>
    <property type="evidence" value="ECO:0007669"/>
    <property type="project" value="UniProtKB-UniRule"/>
</dbReference>
<dbReference type="EMBL" id="VWKB01000046">
    <property type="protein sequence ID" value="KAA4090282.1"/>
    <property type="molecule type" value="Genomic_DNA"/>
</dbReference>
<dbReference type="Gene3D" id="3.30.70.20">
    <property type="match status" value="2"/>
</dbReference>
<dbReference type="Proteomes" id="UP000460135">
    <property type="component" value="Unassembled WGS sequence"/>
</dbReference>
<keyword evidence="10" id="KW-1003">Cell membrane</keyword>
<dbReference type="Proteomes" id="UP000283329">
    <property type="component" value="Unassembled WGS sequence"/>
</dbReference>
<evidence type="ECO:0000256" key="4">
    <source>
        <dbReference type="ARBA" id="ARBA00022737"/>
    </source>
</evidence>
<feature type="compositionally biased region" description="Basic and acidic residues" evidence="11">
    <location>
        <begin position="304"/>
        <end position="317"/>
    </location>
</feature>
<feature type="domain" description="4Fe-4S ferredoxin-type" evidence="12">
    <location>
        <begin position="210"/>
        <end position="241"/>
    </location>
</feature>
<dbReference type="InterPro" id="IPR050395">
    <property type="entry name" value="4Fe4S_Ferredoxin_RnfB"/>
</dbReference>
<dbReference type="Proteomes" id="UP000435985">
    <property type="component" value="Unassembled WGS sequence"/>
</dbReference>
<evidence type="ECO:0000313" key="25">
    <source>
        <dbReference type="Proteomes" id="UP000460135"/>
    </source>
</evidence>
<dbReference type="AlphaFoldDB" id="A0A1Y4Q1X0"/>
<feature type="binding site" evidence="10">
    <location>
        <position position="49"/>
    </location>
    <ligand>
        <name>[4Fe-4S] cluster</name>
        <dbReference type="ChEBI" id="CHEBI:49883"/>
        <label>1</label>
    </ligand>
</feature>
<feature type="binding site" evidence="10">
    <location>
        <position position="176"/>
    </location>
    <ligand>
        <name>[4Fe-4S] cluster</name>
        <dbReference type="ChEBI" id="CHEBI:49883"/>
        <label>3</label>
    </ligand>
</feature>
<reference evidence="23 24" key="2">
    <citation type="journal article" date="2019" name="Nat. Med.">
        <title>A library of human gut bacterial isolates paired with longitudinal multiomics data enables mechanistic microbiome research.</title>
        <authorList>
            <person name="Poyet M."/>
            <person name="Groussin M."/>
            <person name="Gibbons S.M."/>
            <person name="Avila-Pacheco J."/>
            <person name="Jiang X."/>
            <person name="Kearney S.M."/>
            <person name="Perrotta A.R."/>
            <person name="Berdy B."/>
            <person name="Zhao S."/>
            <person name="Lieberman T.D."/>
            <person name="Swanson P.K."/>
            <person name="Smith M."/>
            <person name="Roesemann S."/>
            <person name="Alexander J.E."/>
            <person name="Rich S.A."/>
            <person name="Livny J."/>
            <person name="Vlamakis H."/>
            <person name="Clish C."/>
            <person name="Bullock K."/>
            <person name="Deik A."/>
            <person name="Scott J."/>
            <person name="Pierce K.A."/>
            <person name="Xavier R.J."/>
            <person name="Alm E.J."/>
        </authorList>
    </citation>
    <scope>NUCLEOTIDE SEQUENCE [LARGE SCALE GENOMIC DNA]</scope>
    <source>
        <strain evidence="16 26">BIOML-A134</strain>
        <strain evidence="18 24">BIOML-A14</strain>
        <strain evidence="15 23">BIOML-A160</strain>
        <strain evidence="14 25">BIOML-A183</strain>
        <strain evidence="17 27">BIOML-A41</strain>
    </source>
</reference>
<evidence type="ECO:0000256" key="11">
    <source>
        <dbReference type="SAM" id="MobiDB-lite"/>
    </source>
</evidence>
<keyword evidence="26" id="KW-1185">Reference proteome</keyword>
<evidence type="ECO:0000256" key="5">
    <source>
        <dbReference type="ARBA" id="ARBA00022967"/>
    </source>
</evidence>
<dbReference type="Pfam" id="PF04060">
    <property type="entry name" value="FeS"/>
    <property type="match status" value="1"/>
</dbReference>
<evidence type="ECO:0000256" key="6">
    <source>
        <dbReference type="ARBA" id="ARBA00022982"/>
    </source>
</evidence>
<feature type="compositionally biased region" description="Low complexity" evidence="11">
    <location>
        <begin position="280"/>
        <end position="290"/>
    </location>
</feature>
<feature type="binding site" evidence="10">
    <location>
        <position position="138"/>
    </location>
    <ligand>
        <name>[4Fe-4S] cluster</name>
        <dbReference type="ChEBI" id="CHEBI:49883"/>
        <label>2</label>
    </ligand>
</feature>
<keyword evidence="6 10" id="KW-0249">Electron transport</keyword>
<dbReference type="GeneID" id="69480387"/>
<feature type="binding site" evidence="10">
    <location>
        <position position="179"/>
    </location>
    <ligand>
        <name>[4Fe-4S] cluster</name>
        <dbReference type="ChEBI" id="CHEBI:49883"/>
        <label>3</label>
    </ligand>
</feature>
<dbReference type="InterPro" id="IPR017896">
    <property type="entry name" value="4Fe4S_Fe-S-bd"/>
</dbReference>
<evidence type="ECO:0000256" key="3">
    <source>
        <dbReference type="ARBA" id="ARBA00022723"/>
    </source>
</evidence>
<feature type="binding site" evidence="10">
    <location>
        <position position="183"/>
    </location>
    <ligand>
        <name>[4Fe-4S] cluster</name>
        <dbReference type="ChEBI" id="CHEBI:49883"/>
        <label>2</label>
    </ligand>
</feature>
<evidence type="ECO:0000256" key="2">
    <source>
        <dbReference type="ARBA" id="ARBA00022485"/>
    </source>
</evidence>
<evidence type="ECO:0000256" key="8">
    <source>
        <dbReference type="ARBA" id="ARBA00023014"/>
    </source>
</evidence>
<evidence type="ECO:0000313" key="15">
    <source>
        <dbReference type="EMBL" id="KAA3930480.1"/>
    </source>
</evidence>
<keyword evidence="1 10" id="KW-0813">Transport</keyword>
<feature type="binding site" evidence="10">
    <location>
        <position position="152"/>
    </location>
    <ligand>
        <name>[4Fe-4S] cluster</name>
        <dbReference type="ChEBI" id="CHEBI:49883"/>
        <label>3</label>
    </ligand>
</feature>
<dbReference type="EMBL" id="VWLB01000005">
    <property type="protein sequence ID" value="KAA3930480.1"/>
    <property type="molecule type" value="Genomic_DNA"/>
</dbReference>
<feature type="binding site" evidence="10">
    <location>
        <position position="75"/>
    </location>
    <ligand>
        <name>[4Fe-4S] cluster</name>
        <dbReference type="ChEBI" id="CHEBI:49883"/>
        <label>1</label>
    </ligand>
</feature>
<evidence type="ECO:0000256" key="9">
    <source>
        <dbReference type="ARBA" id="ARBA00023136"/>
    </source>
</evidence>
<dbReference type="HAMAP" id="MF_00463">
    <property type="entry name" value="RsxB_RnfB"/>
    <property type="match status" value="1"/>
</dbReference>
<feature type="domain" description="4Fe-4S ferredoxin-type" evidence="12">
    <location>
        <begin position="243"/>
        <end position="271"/>
    </location>
</feature>
<comment type="subcellular location">
    <subcellularLocation>
        <location evidence="10">Cell membrane</location>
    </subcellularLocation>
</comment>
<dbReference type="EMBL" id="QRJR01000006">
    <property type="protein sequence ID" value="RHH48281.1"/>
    <property type="molecule type" value="Genomic_DNA"/>
</dbReference>
<evidence type="ECO:0000313" key="18">
    <source>
        <dbReference type="EMBL" id="KAA4661870.1"/>
    </source>
</evidence>
<proteinExistence type="inferred from homology"/>
<dbReference type="PROSITE" id="PS51379">
    <property type="entry name" value="4FE4S_FER_2"/>
    <property type="match status" value="4"/>
</dbReference>
<dbReference type="PANTHER" id="PTHR43560">
    <property type="entry name" value="ION-TRANSLOCATING OXIDOREDUCTASE COMPLEX SUBUNIT B"/>
    <property type="match status" value="1"/>
</dbReference>
<accession>A0A1Y4Q1X0</accession>
<feature type="binding site" evidence="10">
    <location>
        <position position="145"/>
    </location>
    <ligand>
        <name>[4Fe-4S] cluster</name>
        <dbReference type="ChEBI" id="CHEBI:49883"/>
        <label>2</label>
    </ligand>
</feature>
<feature type="binding site" evidence="10">
    <location>
        <position position="173"/>
    </location>
    <ligand>
        <name>[4Fe-4S] cluster</name>
        <dbReference type="ChEBI" id="CHEBI:49883"/>
        <label>3</label>
    </ligand>
</feature>
<evidence type="ECO:0000259" key="13">
    <source>
        <dbReference type="PROSITE" id="PS51656"/>
    </source>
</evidence>
<evidence type="ECO:0000313" key="16">
    <source>
        <dbReference type="EMBL" id="KAA4090282.1"/>
    </source>
</evidence>
<evidence type="ECO:0000313" key="21">
    <source>
        <dbReference type="Proteomes" id="UP000283329"/>
    </source>
</evidence>
<dbReference type="InterPro" id="IPR017900">
    <property type="entry name" value="4Fe4S_Fe_S_CS"/>
</dbReference>
<gene>
    <name evidence="10" type="primary">rnfB</name>
    <name evidence="20" type="ORF">DW206_09365</name>
    <name evidence="19" type="ORF">DWV35_18075</name>
    <name evidence="17" type="ORF">F3B85_07215</name>
    <name evidence="18" type="ORF">F3B98_21180</name>
    <name evidence="16" type="ORF">F3D66_25510</name>
    <name evidence="15" type="ORF">F3F25_04615</name>
    <name evidence="14" type="ORF">F3F51_20705</name>
</gene>
<dbReference type="SUPFAM" id="SSF54862">
    <property type="entry name" value="4Fe-4S ferredoxins"/>
    <property type="match status" value="2"/>
</dbReference>
<dbReference type="Proteomes" id="UP000478493">
    <property type="component" value="Unassembled WGS sequence"/>
</dbReference>
<keyword evidence="2 10" id="KW-0004">4Fe-4S</keyword>
<dbReference type="Gene3D" id="1.10.15.40">
    <property type="entry name" value="Electron transport complex subunit B, putative Fe-S cluster"/>
    <property type="match status" value="1"/>
</dbReference>
<dbReference type="EMBL" id="VWLX01000018">
    <property type="protein sequence ID" value="KAA3801529.1"/>
    <property type="molecule type" value="Genomic_DNA"/>
</dbReference>
<keyword evidence="3 10" id="KW-0479">Metal-binding</keyword>
<dbReference type="Proteomes" id="UP000365824">
    <property type="component" value="Unassembled WGS sequence"/>
</dbReference>
<dbReference type="EMBL" id="QSBI01000026">
    <property type="protein sequence ID" value="RGX07659.1"/>
    <property type="molecule type" value="Genomic_DNA"/>
</dbReference>
<evidence type="ECO:0000256" key="7">
    <source>
        <dbReference type="ARBA" id="ARBA00023004"/>
    </source>
</evidence>
<dbReference type="EC" id="7.-.-.-" evidence="10"/>
<dbReference type="GO" id="GO:0022900">
    <property type="term" value="P:electron transport chain"/>
    <property type="evidence" value="ECO:0007669"/>
    <property type="project" value="UniProtKB-UniRule"/>
</dbReference>
<evidence type="ECO:0000256" key="10">
    <source>
        <dbReference type="HAMAP-Rule" id="MF_00463"/>
    </source>
</evidence>
<feature type="region of interest" description="Hydrophobic" evidence="10">
    <location>
        <begin position="1"/>
        <end position="26"/>
    </location>
</feature>
<comment type="similarity">
    <text evidence="10">Belongs to the 4Fe4S bacterial-type ferredoxin family. RnfB subfamily.</text>
</comment>
<evidence type="ECO:0000313" key="23">
    <source>
        <dbReference type="Proteomes" id="UP000365824"/>
    </source>
</evidence>
<dbReference type="EMBL" id="VWGP01000004">
    <property type="protein sequence ID" value="KAA4539772.1"/>
    <property type="molecule type" value="Genomic_DNA"/>
</dbReference>
<keyword evidence="5 10" id="KW-1278">Translocase</keyword>
<evidence type="ECO:0000313" key="20">
    <source>
        <dbReference type="EMBL" id="RHH48281.1"/>
    </source>
</evidence>
<dbReference type="KEGG" id="boa:Bovatus_01096"/>
<dbReference type="Proteomes" id="UP000286031">
    <property type="component" value="Unassembled WGS sequence"/>
</dbReference>
<feature type="region of interest" description="Disordered" evidence="11">
    <location>
        <begin position="271"/>
        <end position="317"/>
    </location>
</feature>
<comment type="function">
    <text evidence="10">Part of a membrane-bound complex that couples electron transfer with translocation of ions across the membrane.</text>
</comment>
<feature type="binding site" evidence="10">
    <location>
        <position position="148"/>
    </location>
    <ligand>
        <name>[4Fe-4S] cluster</name>
        <dbReference type="ChEBI" id="CHEBI:49883"/>
        <label>2</label>
    </ligand>
</feature>
<dbReference type="InterPro" id="IPR010207">
    <property type="entry name" value="Elect_transpt_cplx_RnfB/RsxB"/>
</dbReference>
<evidence type="ECO:0000313" key="17">
    <source>
        <dbReference type="EMBL" id="KAA4539772.1"/>
    </source>
</evidence>
<protein>
    <recommendedName>
        <fullName evidence="10">Ion-translocating oxidoreductase complex subunit B</fullName>
        <ecNumber evidence="10">7.-.-.-</ecNumber>
    </recommendedName>
    <alternativeName>
        <fullName evidence="10">Rnf electron transport complex subunit B</fullName>
    </alternativeName>
</protein>
<comment type="cofactor">
    <cofactor evidence="10">
        <name>[4Fe-4S] cluster</name>
        <dbReference type="ChEBI" id="CHEBI:49883"/>
    </cofactor>
    <text evidence="10">Binds 3 [4Fe-4S] clusters.</text>
</comment>
<evidence type="ECO:0000313" key="19">
    <source>
        <dbReference type="EMBL" id="RGX07659.1"/>
    </source>
</evidence>
<dbReference type="Proteomes" id="UP000473905">
    <property type="component" value="Unassembled WGS sequence"/>
</dbReference>
<evidence type="ECO:0000313" key="22">
    <source>
        <dbReference type="Proteomes" id="UP000286031"/>
    </source>
</evidence>
<dbReference type="GO" id="GO:0009055">
    <property type="term" value="F:electron transfer activity"/>
    <property type="evidence" value="ECO:0007669"/>
    <property type="project" value="InterPro"/>
</dbReference>
<evidence type="ECO:0000256" key="1">
    <source>
        <dbReference type="ARBA" id="ARBA00022448"/>
    </source>
</evidence>
<dbReference type="Pfam" id="PF12838">
    <property type="entry name" value="Fer4_7"/>
    <property type="match status" value="2"/>
</dbReference>
<evidence type="ECO:0000259" key="12">
    <source>
        <dbReference type="PROSITE" id="PS51379"/>
    </source>
</evidence>
<keyword evidence="8 10" id="KW-0411">Iron-sulfur</keyword>
<keyword evidence="9 10" id="KW-0472">Membrane</keyword>
<keyword evidence="4 10" id="KW-0677">Repeat</keyword>
<dbReference type="RefSeq" id="WP_004295582.1">
    <property type="nucleotide sequence ID" value="NZ_CABKQC010000002.1"/>
</dbReference>
<feature type="domain" description="4Fe-4S ferredoxin-type" evidence="12">
    <location>
        <begin position="142"/>
        <end position="162"/>
    </location>
</feature>
<feature type="domain" description="4Fe-4S ferredoxin-type" evidence="12">
    <location>
        <begin position="164"/>
        <end position="193"/>
    </location>
</feature>
<feature type="domain" description="4Fe-4S" evidence="13">
    <location>
        <begin position="32"/>
        <end position="92"/>
    </location>
</feature>
<dbReference type="PROSITE" id="PS00198">
    <property type="entry name" value="4FE4S_FER_1"/>
    <property type="match status" value="3"/>
</dbReference>
<dbReference type="PANTHER" id="PTHR43560:SF1">
    <property type="entry name" value="ION-TRANSLOCATING OXIDOREDUCTASE COMPLEX SUBUNIT B"/>
    <property type="match status" value="1"/>
</dbReference>
<evidence type="ECO:0000313" key="27">
    <source>
        <dbReference type="Proteomes" id="UP000478493"/>
    </source>
</evidence>
<dbReference type="PROSITE" id="PS51656">
    <property type="entry name" value="4FE4S"/>
    <property type="match status" value="1"/>
</dbReference>
<feature type="binding site" evidence="10">
    <location>
        <position position="57"/>
    </location>
    <ligand>
        <name>[4Fe-4S] cluster</name>
        <dbReference type="ChEBI" id="CHEBI:49883"/>
        <label>1</label>
    </ligand>
</feature>
<name>A0A1Y4Q1X0_BACOV</name>
<comment type="caution">
    <text evidence="16">The sequence shown here is derived from an EMBL/GenBank/DDBJ whole genome shotgun (WGS) entry which is preliminary data.</text>
</comment>
<sequence>MNLILIAVISLGAIALVLAAILYVASKKFAVYEDPRIAQVGEVLPQANCGGCGYPGCSGFADACVKAGSLDGKFCPVGGQPVMAQIADILGLAAGEAEPMVAVVRCNGTCMNRPRINQYDGAKSCAIAASLYGGETGCSYGCLGCGDCVAACQFDAIHMNPETGLPEVDEAKCTACGACVKACPKAIIEIRPQGKKSRRVYISCVNKDKGAVARKACTVSCIGCGKCVKTCPFEAITLENNLAYIDPHKCKSCRKCVEVCPQNTIIELNFPPRKPKEEAPAAPKPAAVSKEAVETPAPAAKVETPAEKATEAPKVTE</sequence>
<dbReference type="EMBL" id="VWFO01000034">
    <property type="protein sequence ID" value="KAA4661870.1"/>
    <property type="molecule type" value="Genomic_DNA"/>
</dbReference>
<evidence type="ECO:0000313" key="14">
    <source>
        <dbReference type="EMBL" id="KAA3801529.1"/>
    </source>
</evidence>
<dbReference type="InterPro" id="IPR007202">
    <property type="entry name" value="4Fe-4S_dom"/>
</dbReference>
<evidence type="ECO:0000313" key="26">
    <source>
        <dbReference type="Proteomes" id="UP000473905"/>
    </source>
</evidence>
<dbReference type="CDD" id="cd10549">
    <property type="entry name" value="MtMvhB_like"/>
    <property type="match status" value="1"/>
</dbReference>
<dbReference type="NCBIfam" id="TIGR01944">
    <property type="entry name" value="rnfB"/>
    <property type="match status" value="1"/>
</dbReference>
<feature type="binding site" evidence="10">
    <location>
        <position position="142"/>
    </location>
    <ligand>
        <name>[4Fe-4S] cluster</name>
        <dbReference type="ChEBI" id="CHEBI:49883"/>
        <label>2</label>
    </ligand>
</feature>
<keyword evidence="7 10" id="KW-0408">Iron</keyword>
<dbReference type="NCBIfam" id="NF005504">
    <property type="entry name" value="PRK07118.1-3"/>
    <property type="match status" value="1"/>
</dbReference>
<dbReference type="GO" id="GO:0046872">
    <property type="term" value="F:metal ion binding"/>
    <property type="evidence" value="ECO:0007669"/>
    <property type="project" value="UniProtKB-KW"/>
</dbReference>
<reference evidence="21 22" key="1">
    <citation type="submission" date="2018-08" db="EMBL/GenBank/DDBJ databases">
        <title>A genome reference for cultivated species of the human gut microbiota.</title>
        <authorList>
            <person name="Zou Y."/>
            <person name="Xue W."/>
            <person name="Luo G."/>
        </authorList>
    </citation>
    <scope>NUCLEOTIDE SEQUENCE [LARGE SCALE GENOMIC DNA]</scope>
    <source>
        <strain evidence="19 22">AF04-46</strain>
        <strain evidence="20 21">AM17-48</strain>
    </source>
</reference>
<dbReference type="GO" id="GO:0005886">
    <property type="term" value="C:plasma membrane"/>
    <property type="evidence" value="ECO:0007669"/>
    <property type="project" value="UniProtKB-SubCell"/>
</dbReference>
<feature type="binding site" evidence="10">
    <location>
        <position position="52"/>
    </location>
    <ligand>
        <name>[4Fe-4S] cluster</name>
        <dbReference type="ChEBI" id="CHEBI:49883"/>
        <label>1</label>
    </ligand>
</feature>
<comment type="subunit">
    <text evidence="10">The complex is composed of six subunits: RnfA, RnfB, RnfC, RnfD, RnfE and RnfG.</text>
</comment>